<accession>A0A255XQL0</accession>
<dbReference type="PROSITE" id="PS51746">
    <property type="entry name" value="PPM_2"/>
    <property type="match status" value="1"/>
</dbReference>
<dbReference type="SMART" id="SM00331">
    <property type="entry name" value="PP2C_SIG"/>
    <property type="match status" value="1"/>
</dbReference>
<dbReference type="CDD" id="cd14014">
    <property type="entry name" value="STKc_PknB_like"/>
    <property type="match status" value="1"/>
</dbReference>
<keyword evidence="5" id="KW-1133">Transmembrane helix</keyword>
<proteinExistence type="predicted"/>
<dbReference type="OrthoDB" id="9801841at2"/>
<comment type="caution">
    <text evidence="8">The sequence shown here is derived from an EMBL/GenBank/DDBJ whole genome shotgun (WGS) entry which is preliminary data.</text>
</comment>
<keyword evidence="2" id="KW-0547">Nucleotide-binding</keyword>
<evidence type="ECO:0000259" key="6">
    <source>
        <dbReference type="PROSITE" id="PS50011"/>
    </source>
</evidence>
<feature type="transmembrane region" description="Helical" evidence="5">
    <location>
        <begin position="553"/>
        <end position="572"/>
    </location>
</feature>
<dbReference type="SMART" id="SM00332">
    <property type="entry name" value="PP2Cc"/>
    <property type="match status" value="1"/>
</dbReference>
<dbReference type="Pfam" id="PF00069">
    <property type="entry name" value="Pkinase"/>
    <property type="match status" value="1"/>
</dbReference>
<keyword evidence="3 8" id="KW-0418">Kinase</keyword>
<keyword evidence="9" id="KW-1185">Reference proteome</keyword>
<evidence type="ECO:0000256" key="2">
    <source>
        <dbReference type="ARBA" id="ARBA00022741"/>
    </source>
</evidence>
<dbReference type="InterPro" id="IPR000719">
    <property type="entry name" value="Prot_kinase_dom"/>
</dbReference>
<protein>
    <submittedName>
        <fullName evidence="8">Protein kinase</fullName>
    </submittedName>
</protein>
<dbReference type="Gene3D" id="3.60.40.10">
    <property type="entry name" value="PPM-type phosphatase domain"/>
    <property type="match status" value="1"/>
</dbReference>
<dbReference type="Gene3D" id="1.10.510.10">
    <property type="entry name" value="Transferase(Phosphotransferase) domain 1"/>
    <property type="match status" value="1"/>
</dbReference>
<evidence type="ECO:0000313" key="8">
    <source>
        <dbReference type="EMBL" id="OYQ19253.1"/>
    </source>
</evidence>
<keyword evidence="4" id="KW-0067">ATP-binding</keyword>
<evidence type="ECO:0000259" key="7">
    <source>
        <dbReference type="PROSITE" id="PS51746"/>
    </source>
</evidence>
<dbReference type="InterPro" id="IPR008266">
    <property type="entry name" value="Tyr_kinase_AS"/>
</dbReference>
<dbReference type="GO" id="GO:0004674">
    <property type="term" value="F:protein serine/threonine kinase activity"/>
    <property type="evidence" value="ECO:0007669"/>
    <property type="project" value="TreeGrafter"/>
</dbReference>
<dbReference type="Pfam" id="PF13672">
    <property type="entry name" value="PP2C_2"/>
    <property type="match status" value="1"/>
</dbReference>
<organism evidence="8 9">
    <name type="scientific">Elstera cyanobacteriorum</name>
    <dbReference type="NCBI Taxonomy" id="2022747"/>
    <lineage>
        <taxon>Bacteria</taxon>
        <taxon>Pseudomonadati</taxon>
        <taxon>Pseudomonadota</taxon>
        <taxon>Alphaproteobacteria</taxon>
        <taxon>Rhodospirillales</taxon>
        <taxon>Rhodospirillaceae</taxon>
        <taxon>Elstera</taxon>
    </lineage>
</organism>
<dbReference type="SUPFAM" id="SSF81606">
    <property type="entry name" value="PP2C-like"/>
    <property type="match status" value="1"/>
</dbReference>
<gene>
    <name evidence="8" type="ORF">CHR90_07360</name>
</gene>
<dbReference type="RefSeq" id="WP_094408357.1">
    <property type="nucleotide sequence ID" value="NZ_JAKLKX010000015.1"/>
</dbReference>
<evidence type="ECO:0000256" key="5">
    <source>
        <dbReference type="SAM" id="Phobius"/>
    </source>
</evidence>
<evidence type="ECO:0000256" key="1">
    <source>
        <dbReference type="ARBA" id="ARBA00022679"/>
    </source>
</evidence>
<keyword evidence="5" id="KW-0812">Transmembrane</keyword>
<dbReference type="InterPro" id="IPR001932">
    <property type="entry name" value="PPM-type_phosphatase-like_dom"/>
</dbReference>
<dbReference type="PROSITE" id="PS00109">
    <property type="entry name" value="PROTEIN_KINASE_TYR"/>
    <property type="match status" value="1"/>
</dbReference>
<keyword evidence="1" id="KW-0808">Transferase</keyword>
<reference evidence="8 9" key="1">
    <citation type="submission" date="2017-07" db="EMBL/GenBank/DDBJ databases">
        <title>Elstera cyanobacteriorum sp. nov., a novel bacterium isolated from cyanobacterial aggregates in a eutrophic lake.</title>
        <authorList>
            <person name="Cai H."/>
        </authorList>
    </citation>
    <scope>NUCLEOTIDE SEQUENCE [LARGE SCALE GENOMIC DNA]</scope>
    <source>
        <strain evidence="8 9">TH019</strain>
    </source>
</reference>
<dbReference type="Gene3D" id="3.30.200.20">
    <property type="entry name" value="Phosphorylase Kinase, domain 1"/>
    <property type="match status" value="1"/>
</dbReference>
<name>A0A255XQL0_9PROT</name>
<dbReference type="EMBL" id="NOXS01000031">
    <property type="protein sequence ID" value="OYQ19253.1"/>
    <property type="molecule type" value="Genomic_DNA"/>
</dbReference>
<evidence type="ECO:0000256" key="4">
    <source>
        <dbReference type="ARBA" id="ARBA00022840"/>
    </source>
</evidence>
<dbReference type="InterPro" id="IPR011009">
    <property type="entry name" value="Kinase-like_dom_sf"/>
</dbReference>
<dbReference type="GO" id="GO:0005524">
    <property type="term" value="F:ATP binding"/>
    <property type="evidence" value="ECO:0007669"/>
    <property type="project" value="UniProtKB-KW"/>
</dbReference>
<dbReference type="PROSITE" id="PS50011">
    <property type="entry name" value="PROTEIN_KINASE_DOM"/>
    <property type="match status" value="1"/>
</dbReference>
<evidence type="ECO:0000313" key="9">
    <source>
        <dbReference type="Proteomes" id="UP000216361"/>
    </source>
</evidence>
<dbReference type="PANTHER" id="PTHR43289:SF6">
    <property type="entry name" value="SERINE_THREONINE-PROTEIN KINASE NEKL-3"/>
    <property type="match status" value="1"/>
</dbReference>
<dbReference type="SUPFAM" id="SSF56112">
    <property type="entry name" value="Protein kinase-like (PK-like)"/>
    <property type="match status" value="1"/>
</dbReference>
<dbReference type="PANTHER" id="PTHR43289">
    <property type="entry name" value="MITOGEN-ACTIVATED PROTEIN KINASE KINASE KINASE 20-RELATED"/>
    <property type="match status" value="1"/>
</dbReference>
<evidence type="ECO:0000256" key="3">
    <source>
        <dbReference type="ARBA" id="ARBA00022777"/>
    </source>
</evidence>
<feature type="domain" description="Protein kinase" evidence="6">
    <location>
        <begin position="272"/>
        <end position="532"/>
    </location>
</feature>
<dbReference type="AlphaFoldDB" id="A0A255XQL0"/>
<sequence>MTGKLRISIGQWSEAGVKPINQDFHGAILPGDPATLRKGTALAIADGISSSAVSQIASETAVKSFLTDYYCTADTWSVKTSASKVIAATNAWLYAETRRSDARFDRDKGYVCTFSAMILKSTTAHLFHVGDSRIYRVAGSTLEQLTEDHRLRVSADQSYLARALGGGRDVEIDYRAVPLAVGDLFFLATDGVYEHVTGKEIAVHLDASPDDLDTAARSIVATALANGSQDNLTLQIVRIDALPDPQREEAVLKATDLPLPPLLEARQIFDGYRIERQIYASSRSHLYLATDIESGARVALKIPSIDQRGDTAYLQRFAMEEWIARRLNSPHVLQADPANRARAFLYTVTEFIDGQTLAQWMIDHPAPDLETVRGLVEQIGKGLRAFHRKEMLHQDLRPENIIIDASGTAKIIDFGAAHIFGIEEYSTTATEQVLGTLQYAAPEYFLGYAGTERSDIYSLGVITYQMLCGRLPYGTQVSGARNHRQQRRLAYRSLLKDRSSLPPWIDTTLAKAVSINPAQRFDDISEFIHALRFPNPDWSETRFDPLLNRNPEFFWKMTSLILAIAFIIILFYK</sequence>
<keyword evidence="5" id="KW-0472">Membrane</keyword>
<feature type="domain" description="PPM-type phosphatase" evidence="7">
    <location>
        <begin position="8"/>
        <end position="239"/>
    </location>
</feature>
<dbReference type="CDD" id="cd00143">
    <property type="entry name" value="PP2Cc"/>
    <property type="match status" value="1"/>
</dbReference>
<dbReference type="Proteomes" id="UP000216361">
    <property type="component" value="Unassembled WGS sequence"/>
</dbReference>
<dbReference type="InterPro" id="IPR036457">
    <property type="entry name" value="PPM-type-like_dom_sf"/>
</dbReference>